<sequence>MFSLQKGRCSWSLVATVASILALVSVVHLFLVPVIPSFEYFGARQAQTLCIPVNGSGSGGKVTVLENGSIDSIGSEDNKQILQPMVNLTVRYPSDLHNAVVYHGAPWKAEIGRWLSGCHPNAATVKVVEEIGGKSCKNNCSSQGICNHELGQCRCFLGFTGEGCSERQELSCNYPGSNDHPYGPWVVSICPAYCDTSRAMCFCGEGTKYPDRPAAESCGFQINPPSGPDGHPSTDWSKVDMDIFTTNSSKRGWCNVDPEEAYSGKVQFKEECDCKYDGLWGRFCETPVQSTCINQCAGNGYCRGGFCQCDEGWFGADCSTPSISLSITKWPQWLRPAHIRIPDTANEHVNTVSLNAAVEKRRPLIYVYDLPPEFNGLLLEGRHFKLECVNRIYDHRNSTIWTDNLYGAQMALYENILASPYRTLNGEEADFFFVPVLDSCIITRADDAPHLNMREHGGMRSSFTLEFYKKAYDHITAQYPYWNRSAGRDHIWFFSWDEGACYAPKEIWNSMMLVHWGNTNSKHTHSTTAYWADNWNGISSERRGTHPCFDPDKDLVLPAWKRPDASSLNSKIWAWYWSLKPREKRKTLFYFNGNLGPAYEYGRPEDTYSMGIRQKVAEEFGSSPNKAGKLGKQHSPDVIVTPQRTERYHEQLASSVFCGVMPGDGWSGRMEDSILQGCIPVVIQDGIFLPYENFLNYESFAVRIREDEIPNLIHVLRAINETEIEFKLANVKRIWQRFIYRDSVMLEADRQKTAFGFGEDWAVKFSELTEDDAFATFIQILHYKLHNDPWRRELGPWKKDFGVPAECRLYTL</sequence>
<protein>
    <submittedName>
        <fullName evidence="1">Uncharacterized protein</fullName>
    </submittedName>
</protein>
<comment type="caution">
    <text evidence="1">The sequence shown here is derived from an EMBL/GenBank/DDBJ whole genome shotgun (WGS) entry which is preliminary data.</text>
</comment>
<proteinExistence type="predicted"/>
<organism evidence="1 2">
    <name type="scientific">Catharanthus roseus</name>
    <name type="common">Madagascar periwinkle</name>
    <name type="synonym">Vinca rosea</name>
    <dbReference type="NCBI Taxonomy" id="4058"/>
    <lineage>
        <taxon>Eukaryota</taxon>
        <taxon>Viridiplantae</taxon>
        <taxon>Streptophyta</taxon>
        <taxon>Embryophyta</taxon>
        <taxon>Tracheophyta</taxon>
        <taxon>Spermatophyta</taxon>
        <taxon>Magnoliopsida</taxon>
        <taxon>eudicotyledons</taxon>
        <taxon>Gunneridae</taxon>
        <taxon>Pentapetalae</taxon>
        <taxon>asterids</taxon>
        <taxon>lamiids</taxon>
        <taxon>Gentianales</taxon>
        <taxon>Apocynaceae</taxon>
        <taxon>Rauvolfioideae</taxon>
        <taxon>Vinceae</taxon>
        <taxon>Catharanthinae</taxon>
        <taxon>Catharanthus</taxon>
    </lineage>
</organism>
<name>A0ACC0CDF7_CATRO</name>
<dbReference type="EMBL" id="CM044701">
    <property type="protein sequence ID" value="KAI5682951.1"/>
    <property type="molecule type" value="Genomic_DNA"/>
</dbReference>
<reference evidence="2" key="1">
    <citation type="journal article" date="2023" name="Nat. Plants">
        <title>Single-cell RNA sequencing provides a high-resolution roadmap for understanding the multicellular compartmentation of specialized metabolism.</title>
        <authorList>
            <person name="Sun S."/>
            <person name="Shen X."/>
            <person name="Li Y."/>
            <person name="Li Y."/>
            <person name="Wang S."/>
            <person name="Li R."/>
            <person name="Zhang H."/>
            <person name="Shen G."/>
            <person name="Guo B."/>
            <person name="Wei J."/>
            <person name="Xu J."/>
            <person name="St-Pierre B."/>
            <person name="Chen S."/>
            <person name="Sun C."/>
        </authorList>
    </citation>
    <scope>NUCLEOTIDE SEQUENCE [LARGE SCALE GENOMIC DNA]</scope>
</reference>
<accession>A0ACC0CDF7</accession>
<dbReference type="Proteomes" id="UP001060085">
    <property type="component" value="Linkage Group LG01"/>
</dbReference>
<keyword evidence="2" id="KW-1185">Reference proteome</keyword>
<evidence type="ECO:0000313" key="2">
    <source>
        <dbReference type="Proteomes" id="UP001060085"/>
    </source>
</evidence>
<gene>
    <name evidence="1" type="ORF">M9H77_04179</name>
</gene>
<evidence type="ECO:0000313" key="1">
    <source>
        <dbReference type="EMBL" id="KAI5682951.1"/>
    </source>
</evidence>